<proteinExistence type="predicted"/>
<sequence>MHEMISWKSDPRANFRHHNSRDRGGAGNHLRVARVDLDRRRRRWKRSVTAIRVFVQSEQRKKQGGATAKMLTGTTVGISEEGRRGVFQKRKRPRFGWGRLNEDRHETRTAAAEMAARQATDENDGEKQGNAE</sequence>
<evidence type="ECO:0000313" key="2">
    <source>
        <dbReference type="EMBL" id="KAL3732547.1"/>
    </source>
</evidence>
<organism evidence="2 3">
    <name type="scientific">Eucalyptus globulus</name>
    <name type="common">Tasmanian blue gum</name>
    <dbReference type="NCBI Taxonomy" id="34317"/>
    <lineage>
        <taxon>Eukaryota</taxon>
        <taxon>Viridiplantae</taxon>
        <taxon>Streptophyta</taxon>
        <taxon>Embryophyta</taxon>
        <taxon>Tracheophyta</taxon>
        <taxon>Spermatophyta</taxon>
        <taxon>Magnoliopsida</taxon>
        <taxon>eudicotyledons</taxon>
        <taxon>Gunneridae</taxon>
        <taxon>Pentapetalae</taxon>
        <taxon>rosids</taxon>
        <taxon>malvids</taxon>
        <taxon>Myrtales</taxon>
        <taxon>Myrtaceae</taxon>
        <taxon>Myrtoideae</taxon>
        <taxon>Eucalypteae</taxon>
        <taxon>Eucalyptus</taxon>
    </lineage>
</organism>
<evidence type="ECO:0000256" key="1">
    <source>
        <dbReference type="SAM" id="MobiDB-lite"/>
    </source>
</evidence>
<dbReference type="AlphaFoldDB" id="A0ABD3K486"/>
<comment type="caution">
    <text evidence="2">The sequence shown here is derived from an EMBL/GenBank/DDBJ whole genome shotgun (WGS) entry which is preliminary data.</text>
</comment>
<feature type="region of interest" description="Disordered" evidence="1">
    <location>
        <begin position="1"/>
        <end position="27"/>
    </location>
</feature>
<feature type="compositionally biased region" description="Basic and acidic residues" evidence="1">
    <location>
        <begin position="1"/>
        <end position="13"/>
    </location>
</feature>
<feature type="region of interest" description="Disordered" evidence="1">
    <location>
        <begin position="97"/>
        <end position="132"/>
    </location>
</feature>
<keyword evidence="3" id="KW-1185">Reference proteome</keyword>
<feature type="compositionally biased region" description="Low complexity" evidence="1">
    <location>
        <begin position="109"/>
        <end position="118"/>
    </location>
</feature>
<dbReference type="EMBL" id="JBJKBG010000007">
    <property type="protein sequence ID" value="KAL3732547.1"/>
    <property type="molecule type" value="Genomic_DNA"/>
</dbReference>
<protein>
    <submittedName>
        <fullName evidence="2">Uncharacterized protein</fullName>
    </submittedName>
</protein>
<accession>A0ABD3K486</accession>
<name>A0ABD3K486_EUCGL</name>
<reference evidence="2 3" key="1">
    <citation type="submission" date="2024-11" db="EMBL/GenBank/DDBJ databases">
        <title>Chromosome-level genome assembly of Eucalyptus globulus Labill. provides insights into its genome evolution.</title>
        <authorList>
            <person name="Li X."/>
        </authorList>
    </citation>
    <scope>NUCLEOTIDE SEQUENCE [LARGE SCALE GENOMIC DNA]</scope>
    <source>
        <strain evidence="2">CL2024</strain>
        <tissue evidence="2">Fresh tender leaves</tissue>
    </source>
</reference>
<evidence type="ECO:0000313" key="3">
    <source>
        <dbReference type="Proteomes" id="UP001634007"/>
    </source>
</evidence>
<dbReference type="Proteomes" id="UP001634007">
    <property type="component" value="Unassembled WGS sequence"/>
</dbReference>
<gene>
    <name evidence="2" type="ORF">ACJRO7_029236</name>
</gene>